<evidence type="ECO:0000313" key="1">
    <source>
        <dbReference type="EMBL" id="EID56559.1"/>
    </source>
</evidence>
<gene>
    <name evidence="1" type="ORF">SacxiDRAFT_4379</name>
</gene>
<accession>I0V8V6</accession>
<dbReference type="Proteomes" id="UP000004691">
    <property type="component" value="Unassembled WGS sequence"/>
</dbReference>
<protein>
    <submittedName>
        <fullName evidence="1">Uncharacterized protein</fullName>
    </submittedName>
</protein>
<sequence length="42" mass="4551">MVSVKYRVAVETEALGPHGSGGERVATAVVVRVGRWRKDEVV</sequence>
<evidence type="ECO:0000313" key="2">
    <source>
        <dbReference type="Proteomes" id="UP000004691"/>
    </source>
</evidence>
<dbReference type="HOGENOM" id="CLU_3257458_0_0_11"/>
<dbReference type="EMBL" id="JH636049">
    <property type="protein sequence ID" value="EID56559.1"/>
    <property type="molecule type" value="Genomic_DNA"/>
</dbReference>
<dbReference type="AlphaFoldDB" id="I0V8V6"/>
<dbReference type="STRING" id="882086.SacxiDRAFT_4379"/>
<name>I0V8V6_9PSEU</name>
<reference evidence="1 2" key="1">
    <citation type="submission" date="2012-01" db="EMBL/GenBank/DDBJ databases">
        <title>Improved High-Quality Draft sequence of Saccharomonospora xinjiangensis XJ-54.</title>
        <authorList>
            <consortium name="US DOE Joint Genome Institute"/>
            <person name="Lucas S."/>
            <person name="Han J."/>
            <person name="Lapidus A."/>
            <person name="Cheng J.-F."/>
            <person name="Goodwin L."/>
            <person name="Pitluck S."/>
            <person name="Peters L."/>
            <person name="Mikhailova N."/>
            <person name="Teshima H."/>
            <person name="Detter J.C."/>
            <person name="Han C."/>
            <person name="Tapia R."/>
            <person name="Land M."/>
            <person name="Hauser L."/>
            <person name="Kyrpides N."/>
            <person name="Ivanova N."/>
            <person name="Pagani I."/>
            <person name="Brambilla E.-M."/>
            <person name="Klenk H.-P."/>
            <person name="Woyke T."/>
        </authorList>
    </citation>
    <scope>NUCLEOTIDE SEQUENCE [LARGE SCALE GENOMIC DNA]</scope>
    <source>
        <strain evidence="1 2">XJ-54</strain>
    </source>
</reference>
<proteinExistence type="predicted"/>
<organism evidence="1 2">
    <name type="scientific">Saccharomonospora xinjiangensis XJ-54</name>
    <dbReference type="NCBI Taxonomy" id="882086"/>
    <lineage>
        <taxon>Bacteria</taxon>
        <taxon>Bacillati</taxon>
        <taxon>Actinomycetota</taxon>
        <taxon>Actinomycetes</taxon>
        <taxon>Pseudonocardiales</taxon>
        <taxon>Pseudonocardiaceae</taxon>
        <taxon>Saccharomonospora</taxon>
    </lineage>
</organism>
<keyword evidence="2" id="KW-1185">Reference proteome</keyword>